<keyword evidence="1" id="KW-0175">Coiled coil</keyword>
<sequence length="165" mass="19273">MGRGKDTRKYDEKLKDPYMDKGIYKDPTVCPSCGLVFHQKRWVKDEKLAQELSERGIKFDLKDCPACRKIKDNYPFGILEVNAKYVKTKKEEINNLIRNVVELEQKRNPLEKIMKLNFDEERIYIETTTGHLSKKLGMKIKKAFGGNLKINFSSDQRLVRVSLTD</sequence>
<reference evidence="2" key="1">
    <citation type="journal article" date="2020" name="mSystems">
        <title>Genome- and Community-Level Interaction Insights into Carbon Utilization and Element Cycling Functions of Hydrothermarchaeota in Hydrothermal Sediment.</title>
        <authorList>
            <person name="Zhou Z."/>
            <person name="Liu Y."/>
            <person name="Xu W."/>
            <person name="Pan J."/>
            <person name="Luo Z.H."/>
            <person name="Li M."/>
        </authorList>
    </citation>
    <scope>NUCLEOTIDE SEQUENCE [LARGE SCALE GENOMIC DNA]</scope>
    <source>
        <strain evidence="2">SpSt-695</strain>
    </source>
</reference>
<dbReference type="NCBIfam" id="NF040826">
    <property type="entry name" value="lxa_BCAM0308"/>
    <property type="match status" value="1"/>
</dbReference>
<name>A0A7V3ZS72_UNCW3</name>
<evidence type="ECO:0008006" key="3">
    <source>
        <dbReference type="Google" id="ProtNLM"/>
    </source>
</evidence>
<organism evidence="2">
    <name type="scientific">candidate division WOR-3 bacterium</name>
    <dbReference type="NCBI Taxonomy" id="2052148"/>
    <lineage>
        <taxon>Bacteria</taxon>
        <taxon>Bacteria division WOR-3</taxon>
    </lineage>
</organism>
<accession>A0A7V3ZS72</accession>
<dbReference type="InterPro" id="IPR047706">
    <property type="entry name" value="BCAM0308-like"/>
</dbReference>
<gene>
    <name evidence="2" type="ORF">ENU72_00055</name>
</gene>
<comment type="caution">
    <text evidence="2">The sequence shown here is derived from an EMBL/GenBank/DDBJ whole genome shotgun (WGS) entry which is preliminary data.</text>
</comment>
<evidence type="ECO:0000313" key="2">
    <source>
        <dbReference type="EMBL" id="HGK53403.1"/>
    </source>
</evidence>
<proteinExistence type="predicted"/>
<feature type="coiled-coil region" evidence="1">
    <location>
        <begin position="86"/>
        <end position="113"/>
    </location>
</feature>
<protein>
    <recommendedName>
        <fullName evidence="3">ATPase</fullName>
    </recommendedName>
</protein>
<evidence type="ECO:0000256" key="1">
    <source>
        <dbReference type="SAM" id="Coils"/>
    </source>
</evidence>
<dbReference type="AlphaFoldDB" id="A0A7V3ZS72"/>
<dbReference type="EMBL" id="DTDP01000002">
    <property type="protein sequence ID" value="HGK53403.1"/>
    <property type="molecule type" value="Genomic_DNA"/>
</dbReference>